<reference evidence="2 5" key="2">
    <citation type="submission" date="2017-09" db="EMBL/GenBank/DDBJ databases">
        <title>Extensive intraspecific genome diversity in a model arbuscular mycorrhizal fungus.</title>
        <authorList>
            <person name="Chen E.C."/>
            <person name="Morin E."/>
            <person name="Beaudet D."/>
            <person name="Noel J."/>
            <person name="Ndikumana S."/>
            <person name="Charron P."/>
            <person name="St-Onge C."/>
            <person name="Giorgi J."/>
            <person name="Grigoriev I.V."/>
            <person name="Roux C."/>
            <person name="Martin F.M."/>
            <person name="Corradi N."/>
        </authorList>
    </citation>
    <scope>NUCLEOTIDE SEQUENCE [LARGE SCALE GENOMIC DNA]</scope>
    <source>
        <strain evidence="2 5">A5</strain>
    </source>
</reference>
<proteinExistence type="predicted"/>
<accession>A0A2I1EMV9</accession>
<feature type="compositionally biased region" description="Low complexity" evidence="1">
    <location>
        <begin position="111"/>
        <end position="125"/>
    </location>
</feature>
<dbReference type="AlphaFoldDB" id="A0A2I1EMV9"/>
<evidence type="ECO:0000313" key="4">
    <source>
        <dbReference type="Proteomes" id="UP000232688"/>
    </source>
</evidence>
<feature type="region of interest" description="Disordered" evidence="1">
    <location>
        <begin position="104"/>
        <end position="125"/>
    </location>
</feature>
<gene>
    <name evidence="3" type="ORF">RhiirA1_474214</name>
    <name evidence="2" type="ORF">RhiirA5_417733</name>
</gene>
<protein>
    <submittedName>
        <fullName evidence="2">Uncharacterized protein</fullName>
    </submittedName>
</protein>
<dbReference type="VEuPathDB" id="FungiDB:RhiirA1_474214"/>
<evidence type="ECO:0000313" key="5">
    <source>
        <dbReference type="Proteomes" id="UP000232722"/>
    </source>
</evidence>
<dbReference type="Proteomes" id="UP000232722">
    <property type="component" value="Unassembled WGS sequence"/>
</dbReference>
<dbReference type="EMBL" id="LLXH01002201">
    <property type="protein sequence ID" value="PKC56286.1"/>
    <property type="molecule type" value="Genomic_DNA"/>
</dbReference>
<organism evidence="2 5">
    <name type="scientific">Rhizophagus irregularis</name>
    <dbReference type="NCBI Taxonomy" id="588596"/>
    <lineage>
        <taxon>Eukaryota</taxon>
        <taxon>Fungi</taxon>
        <taxon>Fungi incertae sedis</taxon>
        <taxon>Mucoromycota</taxon>
        <taxon>Glomeromycotina</taxon>
        <taxon>Glomeromycetes</taxon>
        <taxon>Glomerales</taxon>
        <taxon>Glomeraceae</taxon>
        <taxon>Rhizophagus</taxon>
    </lineage>
</organism>
<dbReference type="EMBL" id="LLXJ01000603">
    <property type="protein sequence ID" value="PKC07815.1"/>
    <property type="molecule type" value="Genomic_DNA"/>
</dbReference>
<evidence type="ECO:0000313" key="3">
    <source>
        <dbReference type="EMBL" id="PKC56286.1"/>
    </source>
</evidence>
<reference evidence="3 4" key="3">
    <citation type="submission" date="2017-10" db="EMBL/GenBank/DDBJ databases">
        <title>Extensive intraspecific genome diversity in a model arbuscular mycorrhizal fungus.</title>
        <authorList>
            <person name="Chen E.C.H."/>
            <person name="Morin E."/>
            <person name="Baudet D."/>
            <person name="Noel J."/>
            <person name="Ndikumana S."/>
            <person name="Charron P."/>
            <person name="St-Onge C."/>
            <person name="Giorgi J."/>
            <person name="Grigoriev I.V."/>
            <person name="Roux C."/>
            <person name="Martin F.M."/>
            <person name="Corradi N."/>
        </authorList>
    </citation>
    <scope>NUCLEOTIDE SEQUENCE [LARGE SCALE GENOMIC DNA]</scope>
    <source>
        <strain evidence="3 4">A1</strain>
    </source>
</reference>
<evidence type="ECO:0000313" key="2">
    <source>
        <dbReference type="EMBL" id="PKC07815.1"/>
    </source>
</evidence>
<comment type="caution">
    <text evidence="2">The sequence shown here is derived from an EMBL/GenBank/DDBJ whole genome shotgun (WGS) entry which is preliminary data.</text>
</comment>
<reference evidence="2 5" key="1">
    <citation type="submission" date="2016-04" db="EMBL/GenBank/DDBJ databases">
        <title>Genome analyses suggest a sexual origin of heterokaryosis in a supposedly ancient asexual fungus.</title>
        <authorList>
            <person name="Ropars J."/>
            <person name="Sedzielewska K."/>
            <person name="Noel J."/>
            <person name="Charron P."/>
            <person name="Farinelli L."/>
            <person name="Marton T."/>
            <person name="Kruger M."/>
            <person name="Pelin A."/>
            <person name="Brachmann A."/>
            <person name="Corradi N."/>
        </authorList>
    </citation>
    <scope>NUCLEOTIDE SEQUENCE [LARGE SCALE GENOMIC DNA]</scope>
    <source>
        <strain evidence="2 5">A5</strain>
    </source>
</reference>
<name>A0A2I1EMV9_9GLOM</name>
<sequence length="125" mass="14378">MLQSENDSLQAENNSLQEEVITLTEFGILQSGQLHQQQEEVQFHNELWAIAQEECWSAQKKVIQQNEEIIRLKNEKYGMIIINDNIPESPSSFSSSSYDQIFVADGPDYINDNTNNNNDNNNNKQ</sequence>
<dbReference type="Proteomes" id="UP000232688">
    <property type="component" value="Unassembled WGS sequence"/>
</dbReference>
<dbReference type="OrthoDB" id="10477026at2759"/>
<reference evidence="3 4" key="4">
    <citation type="submission" date="2017-10" db="EMBL/GenBank/DDBJ databases">
        <title>Genome analyses suggest a sexual origin of heterokaryosis in a supposedly ancient asexual fungus.</title>
        <authorList>
            <person name="Corradi N."/>
            <person name="Sedzielewska K."/>
            <person name="Noel J."/>
            <person name="Charron P."/>
            <person name="Farinelli L."/>
            <person name="Marton T."/>
            <person name="Kruger M."/>
            <person name="Pelin A."/>
            <person name="Brachmann A."/>
            <person name="Corradi N."/>
        </authorList>
    </citation>
    <scope>NUCLEOTIDE SEQUENCE [LARGE SCALE GENOMIC DNA]</scope>
    <source>
        <strain evidence="3 4">A1</strain>
    </source>
</reference>
<dbReference type="VEuPathDB" id="FungiDB:RhiirFUN_009289"/>
<evidence type="ECO:0000256" key="1">
    <source>
        <dbReference type="SAM" id="MobiDB-lite"/>
    </source>
</evidence>